<dbReference type="AlphaFoldDB" id="A0A4R5PLU4"/>
<gene>
    <name evidence="5" type="ORF">E2A64_01835</name>
</gene>
<dbReference type="OrthoDB" id="9800237at2"/>
<dbReference type="InterPro" id="IPR002505">
    <property type="entry name" value="PTA_PTB"/>
</dbReference>
<reference evidence="5 6" key="1">
    <citation type="journal article" date="2013" name="Int. J. Syst. Evol. Microbiol.">
        <title>Hoeflea suaedae sp. nov., an endophytic bacterium isolated from the root of the halophyte Suaeda maritima.</title>
        <authorList>
            <person name="Chung E.J."/>
            <person name="Park J.A."/>
            <person name="Pramanik P."/>
            <person name="Bibi F."/>
            <person name="Jeon C.O."/>
            <person name="Chung Y.R."/>
        </authorList>
    </citation>
    <scope>NUCLEOTIDE SEQUENCE [LARGE SCALE GENOMIC DNA]</scope>
    <source>
        <strain evidence="5 6">YC6898</strain>
    </source>
</reference>
<dbReference type="PANTHER" id="PTHR43356">
    <property type="entry name" value="PHOSPHATE ACETYLTRANSFERASE"/>
    <property type="match status" value="1"/>
</dbReference>
<feature type="domain" description="Phosphate acetyl/butaryl transferase" evidence="4">
    <location>
        <begin position="133"/>
        <end position="346"/>
    </location>
</feature>
<dbReference type="Gene3D" id="3.40.718.10">
    <property type="entry name" value="Isopropylmalate Dehydrogenase"/>
    <property type="match status" value="1"/>
</dbReference>
<keyword evidence="6" id="KW-1185">Reference proteome</keyword>
<evidence type="ECO:0000259" key="4">
    <source>
        <dbReference type="Pfam" id="PF01515"/>
    </source>
</evidence>
<dbReference type="NCBIfam" id="NF006045">
    <property type="entry name" value="PRK08190.1"/>
    <property type="match status" value="1"/>
</dbReference>
<evidence type="ECO:0000313" key="6">
    <source>
        <dbReference type="Proteomes" id="UP000295131"/>
    </source>
</evidence>
<evidence type="ECO:0000256" key="1">
    <source>
        <dbReference type="ARBA" id="ARBA00005656"/>
    </source>
</evidence>
<keyword evidence="2 5" id="KW-0808">Transferase</keyword>
<dbReference type="InterPro" id="IPR012147">
    <property type="entry name" value="P_Ac_Bu_trans"/>
</dbReference>
<dbReference type="Proteomes" id="UP000295131">
    <property type="component" value="Unassembled WGS sequence"/>
</dbReference>
<dbReference type="SUPFAM" id="SSF53659">
    <property type="entry name" value="Isocitrate/Isopropylmalate dehydrogenase-like"/>
    <property type="match status" value="1"/>
</dbReference>
<dbReference type="GO" id="GO:0016746">
    <property type="term" value="F:acyltransferase activity"/>
    <property type="evidence" value="ECO:0007669"/>
    <property type="project" value="UniProtKB-KW"/>
</dbReference>
<evidence type="ECO:0000313" key="5">
    <source>
        <dbReference type="EMBL" id="TDH37903.1"/>
    </source>
</evidence>
<name>A0A4R5PLU4_9HYPH</name>
<keyword evidence="3" id="KW-0012">Acyltransferase</keyword>
<protein>
    <submittedName>
        <fullName evidence="5">Bifunctional enoyl-CoA hydratase/phosphate acetyltransferase</fullName>
    </submittedName>
</protein>
<dbReference type="EMBL" id="SMSI01000001">
    <property type="protein sequence ID" value="TDH37903.1"/>
    <property type="molecule type" value="Genomic_DNA"/>
</dbReference>
<organism evidence="5 6">
    <name type="scientific">Pseudohoeflea suaedae</name>
    <dbReference type="NCBI Taxonomy" id="877384"/>
    <lineage>
        <taxon>Bacteria</taxon>
        <taxon>Pseudomonadati</taxon>
        <taxon>Pseudomonadota</taxon>
        <taxon>Alphaproteobacteria</taxon>
        <taxon>Hyphomicrobiales</taxon>
        <taxon>Rhizobiaceae</taxon>
        <taxon>Pseudohoeflea</taxon>
    </lineage>
</organism>
<comment type="similarity">
    <text evidence="1">Belongs to the phosphate acetyltransferase and butyryltransferase family.</text>
</comment>
<dbReference type="InterPro" id="IPR050500">
    <property type="entry name" value="Phos_Acetyltrans/Butyryltrans"/>
</dbReference>
<dbReference type="PIRSF" id="PIRSF000428">
    <property type="entry name" value="P_Ac_trans"/>
    <property type="match status" value="1"/>
</dbReference>
<accession>A0A4R5PLU4</accession>
<sequence length="357" mass="36959">MPLVRTVRPCLDSGQGAPFAYADNDAQPLRQEFAGNSPMNAETVAPEAARELGPGHARFLQMAKAQDPLPTAVVHPVDALSLQGAIACAGQGLVIPLLVGPSARIREAAASARLDIAHFEIVDCEHSDAAAAKSVALAREGRVGALMKGAIHTDEVMKAVLHPELGLRTARRMSHCFVIDVPGFPKPFYVTDAAINIYPTLSDKRDIIQNAIDLAHALGVAVPLVAILSAVETVTESIRSTIDAASLCKMADRGQITGGVLDGPLAFDNAVALEAAAAKGIVSPVAGRAEVLVVPDLEAGNMLAKQLEYLAGARVAGIVLGARVPIMLTSRADKAAARVSSAAIAVLLAAAKARKPA</sequence>
<evidence type="ECO:0000256" key="3">
    <source>
        <dbReference type="ARBA" id="ARBA00023315"/>
    </source>
</evidence>
<evidence type="ECO:0000256" key="2">
    <source>
        <dbReference type="ARBA" id="ARBA00022679"/>
    </source>
</evidence>
<proteinExistence type="inferred from homology"/>
<dbReference type="NCBIfam" id="NF008852">
    <property type="entry name" value="PRK11890.1"/>
    <property type="match status" value="1"/>
</dbReference>
<dbReference type="PANTHER" id="PTHR43356:SF2">
    <property type="entry name" value="PHOSPHATE ACETYLTRANSFERASE"/>
    <property type="match status" value="1"/>
</dbReference>
<dbReference type="Pfam" id="PF01515">
    <property type="entry name" value="PTA_PTB"/>
    <property type="match status" value="1"/>
</dbReference>
<comment type="caution">
    <text evidence="5">The sequence shown here is derived from an EMBL/GenBank/DDBJ whole genome shotgun (WGS) entry which is preliminary data.</text>
</comment>